<dbReference type="EMBL" id="JANUGX010000004">
    <property type="protein sequence ID" value="MCS0588575.1"/>
    <property type="molecule type" value="Genomic_DNA"/>
</dbReference>
<evidence type="ECO:0000256" key="3">
    <source>
        <dbReference type="ARBA" id="ARBA00022448"/>
    </source>
</evidence>
<feature type="transmembrane region" description="Helical" evidence="8">
    <location>
        <begin position="83"/>
        <end position="103"/>
    </location>
</feature>
<feature type="transmembrane region" description="Helical" evidence="8">
    <location>
        <begin position="110"/>
        <end position="131"/>
    </location>
</feature>
<dbReference type="PANTHER" id="PTHR30269:SF32">
    <property type="entry name" value="MEMBRANE TRANSPORTER PROTEIN-RELATED"/>
    <property type="match status" value="1"/>
</dbReference>
<feature type="transmembrane region" description="Helical" evidence="8">
    <location>
        <begin position="205"/>
        <end position="226"/>
    </location>
</feature>
<sequence length="257" mass="26226">MDALVSILHAHEPVELSLICLVFVLAGLVKGVVGLGLPTVAVGLLGMMMAPREAAALLVVPSLVTNVWQLAAGPAAGGLARRLWPMLAGIAAGTLIGGMLLPASASADAIAALGGALIMYAAAGLASFTLHVPPSGERAASPVVGLVTGAVTAATGVFVIPAVPYLQGLKLERDMLVQALGLAFTTSTVALAASLLLAGQFEMRAAGLSFVALVPALAGMMLGQWIRERIRPALFRRCFFVGLLLLGVHLLLRPFLG</sequence>
<proteinExistence type="inferred from homology"/>
<keyword evidence="7 8" id="KW-0472">Membrane</keyword>
<evidence type="ECO:0000256" key="4">
    <source>
        <dbReference type="ARBA" id="ARBA00022475"/>
    </source>
</evidence>
<keyword evidence="10" id="KW-1185">Reference proteome</keyword>
<evidence type="ECO:0000313" key="9">
    <source>
        <dbReference type="EMBL" id="MCS0588575.1"/>
    </source>
</evidence>
<dbReference type="PANTHER" id="PTHR30269">
    <property type="entry name" value="TRANSMEMBRANE PROTEIN YFCA"/>
    <property type="match status" value="1"/>
</dbReference>
<evidence type="ECO:0000256" key="6">
    <source>
        <dbReference type="ARBA" id="ARBA00022989"/>
    </source>
</evidence>
<keyword evidence="5 8" id="KW-0812">Transmembrane</keyword>
<reference evidence="9 10" key="1">
    <citation type="submission" date="2022-08" db="EMBL/GenBank/DDBJ databases">
        <title>Reclassification of Massilia species as members of the genera Telluria, Duganella, Pseudoduganella, Mokoshia gen. nov. and Zemynaea gen. nov. using orthogonal and non-orthogonal genome-based approaches.</title>
        <authorList>
            <person name="Bowman J.P."/>
        </authorList>
    </citation>
    <scope>NUCLEOTIDE SEQUENCE [LARGE SCALE GENOMIC DNA]</scope>
    <source>
        <strain evidence="9 10">LMG 28164</strain>
    </source>
</reference>
<dbReference type="RefSeq" id="WP_258844333.1">
    <property type="nucleotide sequence ID" value="NZ_JANUGX010000004.1"/>
</dbReference>
<feature type="transmembrane region" description="Helical" evidence="8">
    <location>
        <begin position="238"/>
        <end position="256"/>
    </location>
</feature>
<keyword evidence="3" id="KW-0813">Transport</keyword>
<dbReference type="Proteomes" id="UP001205560">
    <property type="component" value="Unassembled WGS sequence"/>
</dbReference>
<keyword evidence="4 8" id="KW-1003">Cell membrane</keyword>
<feature type="transmembrane region" description="Helical" evidence="8">
    <location>
        <begin position="175"/>
        <end position="199"/>
    </location>
</feature>
<accession>A0ABT2A308</accession>
<gene>
    <name evidence="9" type="ORF">NX782_05105</name>
</gene>
<dbReference type="Pfam" id="PF01925">
    <property type="entry name" value="TauE"/>
    <property type="match status" value="1"/>
</dbReference>
<feature type="transmembrane region" description="Helical" evidence="8">
    <location>
        <begin position="16"/>
        <end position="42"/>
    </location>
</feature>
<feature type="transmembrane region" description="Helical" evidence="8">
    <location>
        <begin position="54"/>
        <end position="71"/>
    </location>
</feature>
<evidence type="ECO:0000313" key="10">
    <source>
        <dbReference type="Proteomes" id="UP001205560"/>
    </source>
</evidence>
<comment type="subcellular location">
    <subcellularLocation>
        <location evidence="1 8">Cell membrane</location>
        <topology evidence="1 8">Multi-pass membrane protein</topology>
    </subcellularLocation>
</comment>
<dbReference type="InterPro" id="IPR002781">
    <property type="entry name" value="TM_pro_TauE-like"/>
</dbReference>
<comment type="caution">
    <text evidence="9">The sequence shown here is derived from an EMBL/GenBank/DDBJ whole genome shotgun (WGS) entry which is preliminary data.</text>
</comment>
<evidence type="ECO:0000256" key="1">
    <source>
        <dbReference type="ARBA" id="ARBA00004651"/>
    </source>
</evidence>
<dbReference type="InterPro" id="IPR052017">
    <property type="entry name" value="TSUP"/>
</dbReference>
<protein>
    <recommendedName>
        <fullName evidence="8">Probable membrane transporter protein</fullName>
    </recommendedName>
</protein>
<evidence type="ECO:0000256" key="2">
    <source>
        <dbReference type="ARBA" id="ARBA00009142"/>
    </source>
</evidence>
<comment type="similarity">
    <text evidence="2 8">Belongs to the 4-toluene sulfonate uptake permease (TSUP) (TC 2.A.102) family.</text>
</comment>
<keyword evidence="6 8" id="KW-1133">Transmembrane helix</keyword>
<evidence type="ECO:0000256" key="5">
    <source>
        <dbReference type="ARBA" id="ARBA00022692"/>
    </source>
</evidence>
<evidence type="ECO:0000256" key="8">
    <source>
        <dbReference type="RuleBase" id="RU363041"/>
    </source>
</evidence>
<name>A0ABT2A308_9BURK</name>
<organism evidence="9 10">
    <name type="scientific">Massilia norwichensis</name>
    <dbReference type="NCBI Taxonomy" id="1442366"/>
    <lineage>
        <taxon>Bacteria</taxon>
        <taxon>Pseudomonadati</taxon>
        <taxon>Pseudomonadota</taxon>
        <taxon>Betaproteobacteria</taxon>
        <taxon>Burkholderiales</taxon>
        <taxon>Oxalobacteraceae</taxon>
        <taxon>Telluria group</taxon>
        <taxon>Massilia</taxon>
    </lineage>
</organism>
<evidence type="ECO:0000256" key="7">
    <source>
        <dbReference type="ARBA" id="ARBA00023136"/>
    </source>
</evidence>
<feature type="transmembrane region" description="Helical" evidence="8">
    <location>
        <begin position="143"/>
        <end position="163"/>
    </location>
</feature>